<dbReference type="KEGG" id="hja:BST95_15245"/>
<dbReference type="PANTHER" id="PTHR47894:SF1">
    <property type="entry name" value="HTH-TYPE TRANSCRIPTIONAL REGULATOR VQSM"/>
    <property type="match status" value="1"/>
</dbReference>
<dbReference type="EMBL" id="PKUR01000001">
    <property type="protein sequence ID" value="PLW87555.1"/>
    <property type="molecule type" value="Genomic_DNA"/>
</dbReference>
<dbReference type="Proteomes" id="UP000235162">
    <property type="component" value="Unassembled WGS sequence"/>
</dbReference>
<dbReference type="AlphaFoldDB" id="A0AAP8SPC7"/>
<gene>
    <name evidence="2" type="ORF">C0029_02940</name>
</gene>
<dbReference type="RefSeq" id="WP_084200392.1">
    <property type="nucleotide sequence ID" value="NZ_PKUR01000001.1"/>
</dbReference>
<keyword evidence="3" id="KW-1185">Reference proteome</keyword>
<accession>A0AAP8SPC7</accession>
<keyword evidence="1" id="KW-0238">DNA-binding</keyword>
<comment type="caution">
    <text evidence="2">The sequence shown here is derived from an EMBL/GenBank/DDBJ whole genome shotgun (WGS) entry which is preliminary data.</text>
</comment>
<reference evidence="2 3" key="1">
    <citation type="submission" date="2018-01" db="EMBL/GenBank/DDBJ databases">
        <title>The draft genome sequence of Halioglobus japonicus S1-36.</title>
        <authorList>
            <person name="Du Z.-J."/>
            <person name="Shi M.-J."/>
        </authorList>
    </citation>
    <scope>NUCLEOTIDE SEQUENCE [LARGE SCALE GENOMIC DNA]</scope>
    <source>
        <strain evidence="2 3">S1-36</strain>
    </source>
</reference>
<evidence type="ECO:0000256" key="1">
    <source>
        <dbReference type="ARBA" id="ARBA00023125"/>
    </source>
</evidence>
<protein>
    <submittedName>
        <fullName evidence="2">AraC family transcriptional regulator</fullName>
    </submittedName>
</protein>
<dbReference type="Gene3D" id="1.10.10.60">
    <property type="entry name" value="Homeodomain-like"/>
    <property type="match status" value="1"/>
</dbReference>
<dbReference type="GO" id="GO:0000976">
    <property type="term" value="F:transcription cis-regulatory region binding"/>
    <property type="evidence" value="ECO:0007669"/>
    <property type="project" value="TreeGrafter"/>
</dbReference>
<name>A0AAP8SPC7_9GAMM</name>
<evidence type="ECO:0000313" key="3">
    <source>
        <dbReference type="Proteomes" id="UP000235162"/>
    </source>
</evidence>
<dbReference type="PANTHER" id="PTHR47894">
    <property type="entry name" value="HTH-TYPE TRANSCRIPTIONAL REGULATOR GADX"/>
    <property type="match status" value="1"/>
</dbReference>
<dbReference type="GO" id="GO:0005829">
    <property type="term" value="C:cytosol"/>
    <property type="evidence" value="ECO:0007669"/>
    <property type="project" value="TreeGrafter"/>
</dbReference>
<organism evidence="2 3">
    <name type="scientific">Halioglobus japonicus</name>
    <dbReference type="NCBI Taxonomy" id="930805"/>
    <lineage>
        <taxon>Bacteria</taxon>
        <taxon>Pseudomonadati</taxon>
        <taxon>Pseudomonadota</taxon>
        <taxon>Gammaproteobacteria</taxon>
        <taxon>Cellvibrionales</taxon>
        <taxon>Halieaceae</taxon>
        <taxon>Halioglobus</taxon>
    </lineage>
</organism>
<dbReference type="GO" id="GO:0003700">
    <property type="term" value="F:DNA-binding transcription factor activity"/>
    <property type="evidence" value="ECO:0007669"/>
    <property type="project" value="TreeGrafter"/>
</dbReference>
<proteinExistence type="predicted"/>
<sequence>MINLMVRVLEEEGSGGIAEQVRTRLVQQPGRYPPIAEVAADYGMSESTLRRALTAEGTSYQLLLNDVRRKLAIEYLTTSRLKLE</sequence>
<evidence type="ECO:0000313" key="2">
    <source>
        <dbReference type="EMBL" id="PLW87555.1"/>
    </source>
</evidence>